<protein>
    <submittedName>
        <fullName evidence="3">Uncharacterized protein</fullName>
    </submittedName>
</protein>
<evidence type="ECO:0000256" key="1">
    <source>
        <dbReference type="SAM" id="MobiDB-lite"/>
    </source>
</evidence>
<dbReference type="EnsemblMetazoa" id="Aqu2.1.30627_001">
    <property type="protein sequence ID" value="Aqu2.1.30627_001"/>
    <property type="gene ID" value="Aqu2.1.30627"/>
</dbReference>
<feature type="transmembrane region" description="Helical" evidence="2">
    <location>
        <begin position="87"/>
        <end position="110"/>
    </location>
</feature>
<keyword evidence="2" id="KW-0472">Membrane</keyword>
<feature type="region of interest" description="Disordered" evidence="1">
    <location>
        <begin position="204"/>
        <end position="223"/>
    </location>
</feature>
<keyword evidence="2" id="KW-1133">Transmembrane helix</keyword>
<keyword evidence="2" id="KW-0812">Transmembrane</keyword>
<reference evidence="3" key="1">
    <citation type="submission" date="2017-05" db="UniProtKB">
        <authorList>
            <consortium name="EnsemblMetazoa"/>
        </authorList>
    </citation>
    <scope>IDENTIFICATION</scope>
</reference>
<evidence type="ECO:0000256" key="2">
    <source>
        <dbReference type="SAM" id="Phobius"/>
    </source>
</evidence>
<feature type="compositionally biased region" description="Acidic residues" evidence="1">
    <location>
        <begin position="212"/>
        <end position="222"/>
    </location>
</feature>
<name>A0A1X7UTC6_AMPQE</name>
<dbReference type="InParanoid" id="A0A1X7UTC6"/>
<dbReference type="AlphaFoldDB" id="A0A1X7UTC6"/>
<dbReference type="OrthoDB" id="536948at2759"/>
<evidence type="ECO:0000313" key="3">
    <source>
        <dbReference type="EnsemblMetazoa" id="Aqu2.1.30627_001"/>
    </source>
</evidence>
<proteinExistence type="predicted"/>
<organism evidence="3">
    <name type="scientific">Amphimedon queenslandica</name>
    <name type="common">Sponge</name>
    <dbReference type="NCBI Taxonomy" id="400682"/>
    <lineage>
        <taxon>Eukaryota</taxon>
        <taxon>Metazoa</taxon>
        <taxon>Porifera</taxon>
        <taxon>Demospongiae</taxon>
        <taxon>Heteroscleromorpha</taxon>
        <taxon>Haplosclerida</taxon>
        <taxon>Niphatidae</taxon>
        <taxon>Amphimedon</taxon>
    </lineage>
</organism>
<sequence>MIVLYMDIYGPVRSTSVRPSVLFGRGGSVRPSAFETLPLETLVRTFTIYSRDANAYSSSSTSVSTVGYCNSNITTTRSNHASVVGGAIGGTFGAIILIIITAVIFVFFYTRAKKRGYRRMIPVRSTAQRNVASNNRSNIQLNTIPTRSQTWQQPPQYTASPTAPLTFPPNATSHGGYYFYVPQNMAIPSSAQFYPYPVATLQQTPRDHDEGETSEADADPICEAEPPRYDTIFENAEFIRSIISV</sequence>
<accession>A0A1X7UTC6</accession>